<dbReference type="Proteomes" id="UP001060085">
    <property type="component" value="Linkage Group LG03"/>
</dbReference>
<accession>A0ACC0BPM3</accession>
<evidence type="ECO:0000313" key="1">
    <source>
        <dbReference type="EMBL" id="KAI5674626.1"/>
    </source>
</evidence>
<proteinExistence type="predicted"/>
<reference evidence="2" key="1">
    <citation type="journal article" date="2023" name="Nat. Plants">
        <title>Single-cell RNA sequencing provides a high-resolution roadmap for understanding the multicellular compartmentation of specialized metabolism.</title>
        <authorList>
            <person name="Sun S."/>
            <person name="Shen X."/>
            <person name="Li Y."/>
            <person name="Li Y."/>
            <person name="Wang S."/>
            <person name="Li R."/>
            <person name="Zhang H."/>
            <person name="Shen G."/>
            <person name="Guo B."/>
            <person name="Wei J."/>
            <person name="Xu J."/>
            <person name="St-Pierre B."/>
            <person name="Chen S."/>
            <person name="Sun C."/>
        </authorList>
    </citation>
    <scope>NUCLEOTIDE SEQUENCE [LARGE SCALE GENOMIC DNA]</scope>
</reference>
<keyword evidence="2" id="KW-1185">Reference proteome</keyword>
<comment type="caution">
    <text evidence="1">The sequence shown here is derived from an EMBL/GenBank/DDBJ whole genome shotgun (WGS) entry which is preliminary data.</text>
</comment>
<sequence length="229" mass="26325">MGGVLPKSESPKASIPQTKLEARISEAIRMRESGGTSLKSFNSVILKFPKIDESLRNCRSTFLEFDEDGNGIIDQEELRHCFRKLEMKFSDEEIDDLFEACDINEDMGMKFNEFIVLLCLVYLLKDDPAALYAKSQMAVPNLEATFETLVDAFVFLDENKDGHVSKNEMIHAINETRTGERSSGRIAMKRFEEMDWDRNGMVNFKEFLFAFTRWVGIEDNEDEDEEDNA</sequence>
<organism evidence="1 2">
    <name type="scientific">Catharanthus roseus</name>
    <name type="common">Madagascar periwinkle</name>
    <name type="synonym">Vinca rosea</name>
    <dbReference type="NCBI Taxonomy" id="4058"/>
    <lineage>
        <taxon>Eukaryota</taxon>
        <taxon>Viridiplantae</taxon>
        <taxon>Streptophyta</taxon>
        <taxon>Embryophyta</taxon>
        <taxon>Tracheophyta</taxon>
        <taxon>Spermatophyta</taxon>
        <taxon>Magnoliopsida</taxon>
        <taxon>eudicotyledons</taxon>
        <taxon>Gunneridae</taxon>
        <taxon>Pentapetalae</taxon>
        <taxon>asterids</taxon>
        <taxon>lamiids</taxon>
        <taxon>Gentianales</taxon>
        <taxon>Apocynaceae</taxon>
        <taxon>Rauvolfioideae</taxon>
        <taxon>Vinceae</taxon>
        <taxon>Catharanthinae</taxon>
        <taxon>Catharanthus</taxon>
    </lineage>
</organism>
<evidence type="ECO:0000313" key="2">
    <source>
        <dbReference type="Proteomes" id="UP001060085"/>
    </source>
</evidence>
<name>A0ACC0BPM3_CATRO</name>
<protein>
    <submittedName>
        <fullName evidence="1">Uncharacterized protein</fullName>
    </submittedName>
</protein>
<gene>
    <name evidence="1" type="ORF">M9H77_14990</name>
</gene>
<dbReference type="EMBL" id="CM044703">
    <property type="protein sequence ID" value="KAI5674626.1"/>
    <property type="molecule type" value="Genomic_DNA"/>
</dbReference>